<organism evidence="1 2">
    <name type="scientific">Cichorium intybus</name>
    <name type="common">Chicory</name>
    <dbReference type="NCBI Taxonomy" id="13427"/>
    <lineage>
        <taxon>Eukaryota</taxon>
        <taxon>Viridiplantae</taxon>
        <taxon>Streptophyta</taxon>
        <taxon>Embryophyta</taxon>
        <taxon>Tracheophyta</taxon>
        <taxon>Spermatophyta</taxon>
        <taxon>Magnoliopsida</taxon>
        <taxon>eudicotyledons</taxon>
        <taxon>Gunneridae</taxon>
        <taxon>Pentapetalae</taxon>
        <taxon>asterids</taxon>
        <taxon>campanulids</taxon>
        <taxon>Asterales</taxon>
        <taxon>Asteraceae</taxon>
        <taxon>Cichorioideae</taxon>
        <taxon>Cichorieae</taxon>
        <taxon>Cichoriinae</taxon>
        <taxon>Cichorium</taxon>
    </lineage>
</organism>
<proteinExistence type="predicted"/>
<comment type="caution">
    <text evidence="1">The sequence shown here is derived from an EMBL/GenBank/DDBJ whole genome shotgun (WGS) entry which is preliminary data.</text>
</comment>
<evidence type="ECO:0000313" key="1">
    <source>
        <dbReference type="EMBL" id="KAI3720982.1"/>
    </source>
</evidence>
<name>A0ACB9BES1_CICIN</name>
<sequence length="80" mass="9367">MGTYSYSWLFSVVLIKMLYIDFLISAEMLQSYLIHNHVIQIHILFVLIPIQFIMTSDMCKTRTVNEAKQTSRAILPNEDK</sequence>
<reference evidence="1 2" key="2">
    <citation type="journal article" date="2022" name="Mol. Ecol. Resour.">
        <title>The genomes of chicory, endive, great burdock and yacon provide insights into Asteraceae paleo-polyploidization history and plant inulin production.</title>
        <authorList>
            <person name="Fan W."/>
            <person name="Wang S."/>
            <person name="Wang H."/>
            <person name="Wang A."/>
            <person name="Jiang F."/>
            <person name="Liu H."/>
            <person name="Zhao H."/>
            <person name="Xu D."/>
            <person name="Zhang Y."/>
        </authorList>
    </citation>
    <scope>NUCLEOTIDE SEQUENCE [LARGE SCALE GENOMIC DNA]</scope>
    <source>
        <strain evidence="2">cv. Punajuju</strain>
        <tissue evidence="1">Leaves</tissue>
    </source>
</reference>
<gene>
    <name evidence="1" type="ORF">L2E82_31982</name>
</gene>
<keyword evidence="2" id="KW-1185">Reference proteome</keyword>
<dbReference type="EMBL" id="CM042014">
    <property type="protein sequence ID" value="KAI3720982.1"/>
    <property type="molecule type" value="Genomic_DNA"/>
</dbReference>
<reference evidence="2" key="1">
    <citation type="journal article" date="2022" name="Mol. Ecol. Resour.">
        <title>The genomes of chicory, endive, great burdock and yacon provide insights into Asteraceae palaeo-polyploidization history and plant inulin production.</title>
        <authorList>
            <person name="Fan W."/>
            <person name="Wang S."/>
            <person name="Wang H."/>
            <person name="Wang A."/>
            <person name="Jiang F."/>
            <person name="Liu H."/>
            <person name="Zhao H."/>
            <person name="Xu D."/>
            <person name="Zhang Y."/>
        </authorList>
    </citation>
    <scope>NUCLEOTIDE SEQUENCE [LARGE SCALE GENOMIC DNA]</scope>
    <source>
        <strain evidence="2">cv. Punajuju</strain>
    </source>
</reference>
<evidence type="ECO:0000313" key="2">
    <source>
        <dbReference type="Proteomes" id="UP001055811"/>
    </source>
</evidence>
<protein>
    <submittedName>
        <fullName evidence="1">Uncharacterized protein</fullName>
    </submittedName>
</protein>
<accession>A0ACB9BES1</accession>
<dbReference type="Proteomes" id="UP001055811">
    <property type="component" value="Linkage Group LG06"/>
</dbReference>